<gene>
    <name evidence="4" type="ORF">KCU76_g17017</name>
</gene>
<dbReference type="Proteomes" id="UP000779574">
    <property type="component" value="Unassembled WGS sequence"/>
</dbReference>
<accession>A0A9P8E0V5</accession>
<dbReference type="OrthoDB" id="3800526at2759"/>
<comment type="caution">
    <text evidence="4">The sequence shown here is derived from an EMBL/GenBank/DDBJ whole genome shotgun (WGS) entry which is preliminary data.</text>
</comment>
<feature type="chain" id="PRO_5040114173" evidence="3">
    <location>
        <begin position="24"/>
        <end position="653"/>
    </location>
</feature>
<evidence type="ECO:0000313" key="5">
    <source>
        <dbReference type="Proteomes" id="UP000779574"/>
    </source>
</evidence>
<protein>
    <submittedName>
        <fullName evidence="4">Uncharacterized protein</fullName>
    </submittedName>
</protein>
<keyword evidence="2" id="KW-0812">Transmembrane</keyword>
<evidence type="ECO:0000313" key="4">
    <source>
        <dbReference type="EMBL" id="KAG9670878.1"/>
    </source>
</evidence>
<proteinExistence type="predicted"/>
<feature type="non-terminal residue" evidence="4">
    <location>
        <position position="653"/>
    </location>
</feature>
<dbReference type="AlphaFoldDB" id="A0A9P8E0V5"/>
<reference evidence="4" key="2">
    <citation type="submission" date="2021-08" db="EMBL/GenBank/DDBJ databases">
        <authorList>
            <person name="Gostincar C."/>
            <person name="Sun X."/>
            <person name="Song Z."/>
            <person name="Gunde-Cimerman N."/>
        </authorList>
    </citation>
    <scope>NUCLEOTIDE SEQUENCE</scope>
    <source>
        <strain evidence="4">EXF-9911</strain>
    </source>
</reference>
<feature type="transmembrane region" description="Helical" evidence="2">
    <location>
        <begin position="182"/>
        <end position="206"/>
    </location>
</feature>
<feature type="region of interest" description="Disordered" evidence="1">
    <location>
        <begin position="602"/>
        <end position="653"/>
    </location>
</feature>
<dbReference type="EMBL" id="JAHFXF010001286">
    <property type="protein sequence ID" value="KAG9670878.1"/>
    <property type="molecule type" value="Genomic_DNA"/>
</dbReference>
<evidence type="ECO:0000256" key="2">
    <source>
        <dbReference type="SAM" id="Phobius"/>
    </source>
</evidence>
<evidence type="ECO:0000256" key="1">
    <source>
        <dbReference type="SAM" id="MobiDB-lite"/>
    </source>
</evidence>
<keyword evidence="2" id="KW-1133">Transmembrane helix</keyword>
<keyword evidence="2" id="KW-0472">Membrane</keyword>
<feature type="compositionally biased region" description="Acidic residues" evidence="1">
    <location>
        <begin position="613"/>
        <end position="633"/>
    </location>
</feature>
<feature type="compositionally biased region" description="Polar residues" evidence="1">
    <location>
        <begin position="640"/>
        <end position="653"/>
    </location>
</feature>
<organism evidence="4 5">
    <name type="scientific">Aureobasidium melanogenum</name>
    <name type="common">Aureobasidium pullulans var. melanogenum</name>
    <dbReference type="NCBI Taxonomy" id="46634"/>
    <lineage>
        <taxon>Eukaryota</taxon>
        <taxon>Fungi</taxon>
        <taxon>Dikarya</taxon>
        <taxon>Ascomycota</taxon>
        <taxon>Pezizomycotina</taxon>
        <taxon>Dothideomycetes</taxon>
        <taxon>Dothideomycetidae</taxon>
        <taxon>Dothideales</taxon>
        <taxon>Saccotheciaceae</taxon>
        <taxon>Aureobasidium</taxon>
    </lineage>
</organism>
<sequence>MRLYLIAFRFTVLLLQYAHLGMAEIEAERSPLCVKIQEEGPLKPEQAKSIVGPWAQGQFDEWKAADPGGHFWTWLHRKWAPDAADSIIDCKLSRTCSPVTCRLIDDTHDIEGQWSAYWTLESLTTFHNMAYEIKDAHEKAWLSVRGEIGTIMGTFSDGSNIEKHKAKHDRNWKIASHVITTIAMLLSAISVFLSALIGLEAITLAISAEAIRMIGSTGGLFGTVATSALNFGTDMMETKDYVSKTTNMLLESQKINQDRIVDRFDAYMLDLLSGKSDRALTNSRLVHLVQQGRYASSSSVFTPEINQALRQQWVASYVSSIWNLEGTYIVMANTRNCESDSRGFKPLRVCLEEAPEYVFYTFSKSVVREGTNHKAYIRGPIGHKKLKAQTGFTLKDAVRASYVYSKRNGYSVSSGAPESEDMVDSFFGPKSLEAGGKAHGLFNIPILYSPKGQAISSINSRNNRNYPCMGAALPWSKKKHNHDSSLEARHDEKWTDNDPKTMFQFLNATGFYKSGDWWGYCHGARKHHGNHCRGNEDVNWEGKFGSDQYHKLHHPFKKCKGRGHGFTGCERPNNNGYDKNRPSDCGGKHNMAEGYVAEGDTQWFNETALELGDSSDDEGDLSDWTDDEDEGDDDLPRPTSRGNGTSRVSQLRA</sequence>
<keyword evidence="3" id="KW-0732">Signal</keyword>
<reference evidence="4" key="1">
    <citation type="journal article" date="2021" name="J Fungi (Basel)">
        <title>Virulence traits and population genomics of the black yeast Aureobasidium melanogenum.</title>
        <authorList>
            <person name="Cernosa A."/>
            <person name="Sun X."/>
            <person name="Gostincar C."/>
            <person name="Fang C."/>
            <person name="Gunde-Cimerman N."/>
            <person name="Song Z."/>
        </authorList>
    </citation>
    <scope>NUCLEOTIDE SEQUENCE</scope>
    <source>
        <strain evidence="4">EXF-9911</strain>
    </source>
</reference>
<name>A0A9P8E0V5_AURME</name>
<feature type="signal peptide" evidence="3">
    <location>
        <begin position="1"/>
        <end position="23"/>
    </location>
</feature>
<evidence type="ECO:0000256" key="3">
    <source>
        <dbReference type="SAM" id="SignalP"/>
    </source>
</evidence>